<evidence type="ECO:0000313" key="2">
    <source>
        <dbReference type="EMBL" id="KAG5485916.1"/>
    </source>
</evidence>
<dbReference type="RefSeq" id="XP_067695641.1">
    <property type="nucleotide sequence ID" value="XM_067839151.1"/>
</dbReference>
<dbReference type="AlphaFoldDB" id="A0A836KT31"/>
<comment type="caution">
    <text evidence="2">The sequence shown here is derived from an EMBL/GenBank/DDBJ whole genome shotgun (WGS) entry which is preliminary data.</text>
</comment>
<evidence type="ECO:0000313" key="3">
    <source>
        <dbReference type="Proteomes" id="UP000674179"/>
    </source>
</evidence>
<keyword evidence="3" id="KW-1185">Reference proteome</keyword>
<proteinExistence type="predicted"/>
<organism evidence="2 3">
    <name type="scientific">Leishmania enriettii</name>
    <dbReference type="NCBI Taxonomy" id="5663"/>
    <lineage>
        <taxon>Eukaryota</taxon>
        <taxon>Discoba</taxon>
        <taxon>Euglenozoa</taxon>
        <taxon>Kinetoplastea</taxon>
        <taxon>Metakinetoplastina</taxon>
        <taxon>Trypanosomatida</taxon>
        <taxon>Trypanosomatidae</taxon>
        <taxon>Leishmaniinae</taxon>
        <taxon>Leishmania</taxon>
    </lineage>
</organism>
<name>A0A836KT31_LEIEN</name>
<feature type="compositionally biased region" description="Low complexity" evidence="1">
    <location>
        <begin position="76"/>
        <end position="93"/>
    </location>
</feature>
<dbReference type="GeneID" id="94174661"/>
<evidence type="ECO:0000256" key="1">
    <source>
        <dbReference type="SAM" id="MobiDB-lite"/>
    </source>
</evidence>
<feature type="region of interest" description="Disordered" evidence="1">
    <location>
        <begin position="59"/>
        <end position="108"/>
    </location>
</feature>
<dbReference type="EMBL" id="JAFHKP010000006">
    <property type="protein sequence ID" value="KAG5485916.1"/>
    <property type="molecule type" value="Genomic_DNA"/>
</dbReference>
<protein>
    <submittedName>
        <fullName evidence="2">Uncharacterized protein</fullName>
    </submittedName>
</protein>
<accession>A0A836KT31</accession>
<reference evidence="2 3" key="1">
    <citation type="submission" date="2021-02" db="EMBL/GenBank/DDBJ databases">
        <title>Leishmania (Mundinia) enrietti genome sequencing and assembly.</title>
        <authorList>
            <person name="Almutairi H."/>
            <person name="Gatherer D."/>
        </authorList>
    </citation>
    <scope>NUCLEOTIDE SEQUENCE [LARGE SCALE GENOMIC DNA]</scope>
    <source>
        <strain evidence="2">CUR178</strain>
    </source>
</reference>
<dbReference type="Proteomes" id="UP000674179">
    <property type="component" value="Chromosome 6"/>
</dbReference>
<dbReference type="KEGG" id="lenr:94174661"/>
<sequence length="108" mass="11166">MGPERKPQRQRRPARSAAVHRAADAILNLAGAAAQRECGFDAPNGSVALCDGTLKMRGATARDSSTQQHDHCSDRAVGAAPAGSSASAAMDATGQRRGGVRGCRIQQL</sequence>
<gene>
    <name evidence="2" type="ORF">CUR178_07510</name>
</gene>